<proteinExistence type="predicted"/>
<dbReference type="Proteomes" id="UP000198888">
    <property type="component" value="Unassembled WGS sequence"/>
</dbReference>
<dbReference type="EMBL" id="FNYR01000003">
    <property type="protein sequence ID" value="SEI59680.1"/>
    <property type="molecule type" value="Genomic_DNA"/>
</dbReference>
<dbReference type="KEGG" id="hae:halTADL_2607"/>
<evidence type="ECO:0000313" key="1">
    <source>
        <dbReference type="EMBL" id="SEI59680.1"/>
    </source>
</evidence>
<keyword evidence="2" id="KW-1185">Reference proteome</keyword>
<dbReference type="AlphaFoldDB" id="A0A1H6S6Q6"/>
<protein>
    <submittedName>
        <fullName evidence="1">Uncharacterized protein</fullName>
    </submittedName>
</protein>
<reference evidence="1 2" key="1">
    <citation type="submission" date="2016-10" db="EMBL/GenBank/DDBJ databases">
        <authorList>
            <person name="de Groot N.N."/>
        </authorList>
    </citation>
    <scope>NUCLEOTIDE SEQUENCE [LARGE SCALE GENOMIC DNA]</scope>
    <source>
        <strain evidence="1 2">DSM 22187</strain>
    </source>
</reference>
<dbReference type="RefSeq" id="WP_089671114.1">
    <property type="nucleotide sequence ID" value="NZ_CP024845.1"/>
</dbReference>
<name>A0A1H6S6Q6_9EURY</name>
<evidence type="ECO:0000313" key="2">
    <source>
        <dbReference type="Proteomes" id="UP000198888"/>
    </source>
</evidence>
<sequence length="61" mass="7125">MRELLDDEQIKAGEELDEELQTVQQESTEFEFDLLLIRCNNAITEEIGVDYRNVCETSDSR</sequence>
<accession>A0A1H6S6Q6</accession>
<accession>A0A2H4Q4S6</accession>
<dbReference type="GeneID" id="95972803"/>
<dbReference type="NCBIfam" id="NF041415">
    <property type="entry name" value="halo_CC_star"/>
    <property type="match status" value="1"/>
</dbReference>
<gene>
    <name evidence="1" type="ORF">SAMN05444271_103128</name>
</gene>
<dbReference type="Pfam" id="PF26263">
    <property type="entry name" value="DUF8067"/>
    <property type="match status" value="1"/>
</dbReference>
<organism evidence="1 2">
    <name type="scientific">Halohasta litchfieldiae</name>
    <dbReference type="NCBI Taxonomy" id="1073996"/>
    <lineage>
        <taxon>Archaea</taxon>
        <taxon>Methanobacteriati</taxon>
        <taxon>Methanobacteriota</taxon>
        <taxon>Stenosarchaea group</taxon>
        <taxon>Halobacteria</taxon>
        <taxon>Halobacteriales</taxon>
        <taxon>Haloferacaceae</taxon>
        <taxon>Halohasta</taxon>
    </lineage>
</organism>
<dbReference type="OrthoDB" id="318503at2157"/>
<dbReference type="InterPro" id="IPR058380">
    <property type="entry name" value="DUF8067"/>
</dbReference>